<protein>
    <submittedName>
        <fullName evidence="3">DUF5336 domain-containing protein</fullName>
    </submittedName>
</protein>
<dbReference type="RefSeq" id="WP_200326088.1">
    <property type="nucleotide sequence ID" value="NZ_JAENJH010000016.1"/>
</dbReference>
<feature type="region of interest" description="Disordered" evidence="1">
    <location>
        <begin position="1"/>
        <end position="29"/>
    </location>
</feature>
<feature type="compositionally biased region" description="Low complexity" evidence="1">
    <location>
        <begin position="161"/>
        <end position="201"/>
    </location>
</feature>
<feature type="transmembrane region" description="Helical" evidence="2">
    <location>
        <begin position="73"/>
        <end position="91"/>
    </location>
</feature>
<evidence type="ECO:0000313" key="3">
    <source>
        <dbReference type="EMBL" id="MBK1789282.1"/>
    </source>
</evidence>
<name>A0A934V847_9PSEU</name>
<dbReference type="Proteomes" id="UP000635245">
    <property type="component" value="Unassembled WGS sequence"/>
</dbReference>
<sequence>MTFPSGAPGGFPGQGPQQHQQHYPGAAPSTGGGPKLGLPQILYLATAGLGVLNLFLAFANIGGSTSFYGAGYGWVPALLFISALTAVFVVLPGDVKPGPWPAVFAVGGALPFLFTVFTAPFDLQAGGVMVLIFGIIQMLVAVGAFLLDAGVIKPPAPQPASPYGQQQPQQPYGQQPQQHQGGFGQQQQPQPYGQQQPAPDQSGGIPQPTKFAQPVAPPQPGQQPTTYASQQGQFFQQQSPEGGQQNQPGTPPGGFGQSNS</sequence>
<dbReference type="InterPro" id="IPR035166">
    <property type="entry name" value="DUF5336"/>
</dbReference>
<evidence type="ECO:0000256" key="1">
    <source>
        <dbReference type="SAM" id="MobiDB-lite"/>
    </source>
</evidence>
<gene>
    <name evidence="3" type="ORF">JHE00_33555</name>
</gene>
<dbReference type="Pfam" id="PF17270">
    <property type="entry name" value="DUF5336"/>
    <property type="match status" value="1"/>
</dbReference>
<dbReference type="AlphaFoldDB" id="A0A934V847"/>
<feature type="region of interest" description="Disordered" evidence="1">
    <location>
        <begin position="157"/>
        <end position="260"/>
    </location>
</feature>
<feature type="transmembrane region" description="Helical" evidence="2">
    <location>
        <begin position="41"/>
        <end position="61"/>
    </location>
</feature>
<keyword evidence="2" id="KW-0812">Transmembrane</keyword>
<keyword evidence="2" id="KW-1133">Transmembrane helix</keyword>
<proteinExistence type="predicted"/>
<feature type="compositionally biased region" description="Low complexity" evidence="1">
    <location>
        <begin position="229"/>
        <end position="248"/>
    </location>
</feature>
<evidence type="ECO:0000313" key="4">
    <source>
        <dbReference type="Proteomes" id="UP000635245"/>
    </source>
</evidence>
<evidence type="ECO:0000256" key="2">
    <source>
        <dbReference type="SAM" id="Phobius"/>
    </source>
</evidence>
<feature type="transmembrane region" description="Helical" evidence="2">
    <location>
        <begin position="103"/>
        <end position="121"/>
    </location>
</feature>
<keyword evidence="4" id="KW-1185">Reference proteome</keyword>
<accession>A0A934V847</accession>
<keyword evidence="2" id="KW-0472">Membrane</keyword>
<feature type="compositionally biased region" description="Low complexity" evidence="1">
    <location>
        <begin position="14"/>
        <end position="28"/>
    </location>
</feature>
<comment type="caution">
    <text evidence="3">The sequence shown here is derived from an EMBL/GenBank/DDBJ whole genome shotgun (WGS) entry which is preliminary data.</text>
</comment>
<dbReference type="EMBL" id="JAENJH010000016">
    <property type="protein sequence ID" value="MBK1789282.1"/>
    <property type="molecule type" value="Genomic_DNA"/>
</dbReference>
<organism evidence="3 4">
    <name type="scientific">Prauserella cavernicola</name>
    <dbReference type="NCBI Taxonomy" id="2800127"/>
    <lineage>
        <taxon>Bacteria</taxon>
        <taxon>Bacillati</taxon>
        <taxon>Actinomycetota</taxon>
        <taxon>Actinomycetes</taxon>
        <taxon>Pseudonocardiales</taxon>
        <taxon>Pseudonocardiaceae</taxon>
        <taxon>Prauserella</taxon>
    </lineage>
</organism>
<feature type="transmembrane region" description="Helical" evidence="2">
    <location>
        <begin position="127"/>
        <end position="147"/>
    </location>
</feature>
<reference evidence="3" key="1">
    <citation type="submission" date="2020-12" db="EMBL/GenBank/DDBJ databases">
        <title>Prauserella sp. ASG 168, a novel actinomycete isolated from cave rock.</title>
        <authorList>
            <person name="Suriyachadkun C."/>
        </authorList>
    </citation>
    <scope>NUCLEOTIDE SEQUENCE</scope>
    <source>
        <strain evidence="3">ASG 168</strain>
    </source>
</reference>